<gene>
    <name evidence="8" type="ORF">FHL15_005753</name>
</gene>
<feature type="compositionally biased region" description="Acidic residues" evidence="5">
    <location>
        <begin position="464"/>
        <end position="473"/>
    </location>
</feature>
<dbReference type="GO" id="GO:0016491">
    <property type="term" value="F:oxidoreductase activity"/>
    <property type="evidence" value="ECO:0007669"/>
    <property type="project" value="UniProtKB-KW"/>
</dbReference>
<dbReference type="Pfam" id="PF05368">
    <property type="entry name" value="NmrA"/>
    <property type="match status" value="1"/>
</dbReference>
<dbReference type="Gene3D" id="3.90.25.10">
    <property type="entry name" value="UDP-galactose 4-epimerase, domain 1"/>
    <property type="match status" value="1"/>
</dbReference>
<feature type="compositionally biased region" description="Basic residues" evidence="5">
    <location>
        <begin position="351"/>
        <end position="360"/>
    </location>
</feature>
<keyword evidence="4" id="KW-0804">Transcription</keyword>
<feature type="region of interest" description="Disordered" evidence="5">
    <location>
        <begin position="643"/>
        <end position="679"/>
    </location>
</feature>
<dbReference type="AlphaFoldDB" id="A0A553HZU7"/>
<dbReference type="GO" id="GO:0000428">
    <property type="term" value="C:DNA-directed RNA polymerase complex"/>
    <property type="evidence" value="ECO:0007669"/>
    <property type="project" value="UniProtKB-KW"/>
</dbReference>
<evidence type="ECO:0008006" key="10">
    <source>
        <dbReference type="Google" id="ProtNLM"/>
    </source>
</evidence>
<evidence type="ECO:0000313" key="9">
    <source>
        <dbReference type="Proteomes" id="UP000319160"/>
    </source>
</evidence>
<keyword evidence="1" id="KW-0240">DNA-directed RNA polymerase</keyword>
<accession>A0A553HZU7</accession>
<dbReference type="InterPro" id="IPR041178">
    <property type="entry name" value="RPA43_OB"/>
</dbReference>
<feature type="compositionally biased region" description="Low complexity" evidence="5">
    <location>
        <begin position="652"/>
        <end position="664"/>
    </location>
</feature>
<dbReference type="InterPro" id="IPR051609">
    <property type="entry name" value="NmrA/Isoflavone_reductase-like"/>
</dbReference>
<feature type="compositionally biased region" description="Basic residues" evidence="5">
    <location>
        <begin position="397"/>
        <end position="410"/>
    </location>
</feature>
<keyword evidence="3" id="KW-0560">Oxidoreductase</keyword>
<dbReference type="Gene3D" id="2.40.50.1060">
    <property type="match status" value="1"/>
</dbReference>
<evidence type="ECO:0000256" key="2">
    <source>
        <dbReference type="ARBA" id="ARBA00022857"/>
    </source>
</evidence>
<sequence>MTTLPFNILIFGGTGAIGKHITNAIVSAGASPGHSISIFTSDATASSPEKASLLSSWKSQGLRVVTGDVNSAQDVSRAYEGVDVVVSCLGRSVLTSQTELIRLAEESTSVKWFFPSEYGTDIEYDASSKDEKPHQNKLKVREFIRNNVKKLQVTYLVTGPYIDMYLTLVPGAETMGGYDVRSKRAVVVGSGNDAVGFTTMPDVGKLLVAALRHPTEAKGNALKVQSFVATPLEILREFEKQTGGEWTTEYTPNQTLRELEARLWSENNPMATFATLRRIWAEGRTLYEKTDNEKLGLAPQDMESLGEAVGRAIGEARGTWRITPPSSIEFRGTMQGLPDLAGPVSDDVRKSSKHSKKRHRDVSQTEKAERKHKRSKSEAVPAPIEAIEAVEDDSAPKQKRKGQKSSKVKSSHINEEQDEVAPIHSTENGEDESSRRSEKKKHKKGEKSEKKSKKKSKESHEQVPDGENEDEDISAAQVHPDVVVLRSSRSKTHPGAKSSKHPYPFYTQTVSQYLPLHPLGINEPIQGYINQHLEPLLSRYVPSFAGVLLAYRNPRIGEAPGSGSLTQESGMEDMAVFESINEHAVSFGWLTVEIDIFRPSRGAWLEGLVNIQSGGHIGVVCWGKFNASIESGRLPRDWRWVDQHPGEKKKQSSNPEDTESSSSPQGNTEAESTEVHTTGYWVDGQGAKVTSETPICFRIKNYEVGSSGDYGYLSIEGTMLTEEEEEKKVRDEMEALRNKSKRGSALRRERRHLLELGITKFGDNNEKEPETQRTEA</sequence>
<dbReference type="STRING" id="2512241.A0A553HZU7"/>
<dbReference type="OrthoDB" id="419598at2759"/>
<dbReference type="Gene3D" id="3.40.50.720">
    <property type="entry name" value="NAD(P)-binding Rossmann-like Domain"/>
    <property type="match status" value="1"/>
</dbReference>
<evidence type="ECO:0000256" key="3">
    <source>
        <dbReference type="ARBA" id="ARBA00023002"/>
    </source>
</evidence>
<dbReference type="InterPro" id="IPR045312">
    <property type="entry name" value="PCBER-like"/>
</dbReference>
<protein>
    <recommendedName>
        <fullName evidence="10">NmrA-like domain-containing protein</fullName>
    </recommendedName>
</protein>
<keyword evidence="9" id="KW-1185">Reference proteome</keyword>
<evidence type="ECO:0000313" key="8">
    <source>
        <dbReference type="EMBL" id="TRX93478.1"/>
    </source>
</evidence>
<dbReference type="Pfam" id="PF17875">
    <property type="entry name" value="RPA43_OB"/>
    <property type="match status" value="1"/>
</dbReference>
<keyword evidence="2" id="KW-0521">NADP</keyword>
<dbReference type="Proteomes" id="UP000319160">
    <property type="component" value="Unassembled WGS sequence"/>
</dbReference>
<evidence type="ECO:0000256" key="5">
    <source>
        <dbReference type="SAM" id="MobiDB-lite"/>
    </source>
</evidence>
<reference evidence="9" key="1">
    <citation type="submission" date="2019-06" db="EMBL/GenBank/DDBJ databases">
        <title>Draft genome sequence of the griseofulvin-producing fungus Xylaria cubensis strain G536.</title>
        <authorList>
            <person name="Mead M.E."/>
            <person name="Raja H.A."/>
            <person name="Steenwyk J.L."/>
            <person name="Knowles S.L."/>
            <person name="Oberlies N.H."/>
            <person name="Rokas A."/>
        </authorList>
    </citation>
    <scope>NUCLEOTIDE SEQUENCE [LARGE SCALE GENOMIC DNA]</scope>
    <source>
        <strain evidence="9">G536</strain>
    </source>
</reference>
<proteinExistence type="predicted"/>
<dbReference type="CDD" id="cd05259">
    <property type="entry name" value="PCBER_SDR_a"/>
    <property type="match status" value="1"/>
</dbReference>
<dbReference type="PANTHER" id="PTHR47706">
    <property type="entry name" value="NMRA-LIKE FAMILY PROTEIN"/>
    <property type="match status" value="1"/>
</dbReference>
<feature type="domain" description="RPA43 OB" evidence="7">
    <location>
        <begin position="599"/>
        <end position="720"/>
    </location>
</feature>
<name>A0A553HZU7_9PEZI</name>
<feature type="compositionally biased region" description="Basic residues" evidence="5">
    <location>
        <begin position="437"/>
        <end position="457"/>
    </location>
</feature>
<organism evidence="8 9">
    <name type="scientific">Xylaria flabelliformis</name>
    <dbReference type="NCBI Taxonomy" id="2512241"/>
    <lineage>
        <taxon>Eukaryota</taxon>
        <taxon>Fungi</taxon>
        <taxon>Dikarya</taxon>
        <taxon>Ascomycota</taxon>
        <taxon>Pezizomycotina</taxon>
        <taxon>Sordariomycetes</taxon>
        <taxon>Xylariomycetidae</taxon>
        <taxon>Xylariales</taxon>
        <taxon>Xylariaceae</taxon>
        <taxon>Xylaria</taxon>
    </lineage>
</organism>
<evidence type="ECO:0000259" key="7">
    <source>
        <dbReference type="Pfam" id="PF17875"/>
    </source>
</evidence>
<dbReference type="InterPro" id="IPR036291">
    <property type="entry name" value="NAD(P)-bd_dom_sf"/>
</dbReference>
<evidence type="ECO:0000259" key="6">
    <source>
        <dbReference type="Pfam" id="PF05368"/>
    </source>
</evidence>
<dbReference type="PANTHER" id="PTHR47706:SF11">
    <property type="entry name" value="ISOFLAVONE REDUCTASE FAMILY PROTEIN (AFU_ORTHOLOGUE AFUA_1G12510)"/>
    <property type="match status" value="1"/>
</dbReference>
<feature type="compositionally biased region" description="Low complexity" evidence="5">
    <location>
        <begin position="378"/>
        <end position="387"/>
    </location>
</feature>
<dbReference type="InterPro" id="IPR008030">
    <property type="entry name" value="NmrA-like"/>
</dbReference>
<dbReference type="SUPFAM" id="SSF51735">
    <property type="entry name" value="NAD(P)-binding Rossmann-fold domains"/>
    <property type="match status" value="1"/>
</dbReference>
<dbReference type="Gene3D" id="3.30.1490.120">
    <property type="entry name" value="RNA polymerase Rpb7-like, N-terminal domain"/>
    <property type="match status" value="1"/>
</dbReference>
<dbReference type="InterPro" id="IPR036898">
    <property type="entry name" value="RNA_pol_Rpb7-like_N_sf"/>
</dbReference>
<feature type="domain" description="NmrA-like" evidence="6">
    <location>
        <begin position="8"/>
        <end position="259"/>
    </location>
</feature>
<evidence type="ECO:0000256" key="1">
    <source>
        <dbReference type="ARBA" id="ARBA00022478"/>
    </source>
</evidence>
<dbReference type="EMBL" id="VFLP01000029">
    <property type="protein sequence ID" value="TRX93478.1"/>
    <property type="molecule type" value="Genomic_DNA"/>
</dbReference>
<evidence type="ECO:0000256" key="4">
    <source>
        <dbReference type="ARBA" id="ARBA00023163"/>
    </source>
</evidence>
<feature type="region of interest" description="Disordered" evidence="5">
    <location>
        <begin position="324"/>
        <end position="477"/>
    </location>
</feature>
<comment type="caution">
    <text evidence="8">The sequence shown here is derived from an EMBL/GenBank/DDBJ whole genome shotgun (WGS) entry which is preliminary data.</text>
</comment>